<evidence type="ECO:0000313" key="4">
    <source>
        <dbReference type="Proteomes" id="UP000294650"/>
    </source>
</evidence>
<dbReference type="EMBL" id="SMAN01000005">
    <property type="protein sequence ID" value="TCT24610.1"/>
    <property type="molecule type" value="Genomic_DNA"/>
</dbReference>
<keyword evidence="1" id="KW-0812">Transmembrane</keyword>
<gene>
    <name evidence="3" type="ORF">EDD68_10564</name>
</gene>
<organism evidence="3 4">
    <name type="scientific">Melghiribacillus thermohalophilus</name>
    <dbReference type="NCBI Taxonomy" id="1324956"/>
    <lineage>
        <taxon>Bacteria</taxon>
        <taxon>Bacillati</taxon>
        <taxon>Bacillota</taxon>
        <taxon>Bacilli</taxon>
        <taxon>Bacillales</taxon>
        <taxon>Bacillaceae</taxon>
        <taxon>Melghiribacillus</taxon>
    </lineage>
</organism>
<feature type="transmembrane region" description="Helical" evidence="1">
    <location>
        <begin position="54"/>
        <end position="75"/>
    </location>
</feature>
<dbReference type="Pfam" id="PF13937">
    <property type="entry name" value="DUF4212"/>
    <property type="match status" value="1"/>
</dbReference>
<dbReference type="Proteomes" id="UP000294650">
    <property type="component" value="Unassembled WGS sequence"/>
</dbReference>
<name>A0A4R3N5V3_9BACI</name>
<feature type="transmembrane region" description="Helical" evidence="1">
    <location>
        <begin position="21"/>
        <end position="42"/>
    </location>
</feature>
<dbReference type="OrthoDB" id="9797746at2"/>
<keyword evidence="4" id="KW-1185">Reference proteome</keyword>
<evidence type="ECO:0000313" key="3">
    <source>
        <dbReference type="EMBL" id="TCT24610.1"/>
    </source>
</evidence>
<proteinExistence type="predicted"/>
<dbReference type="NCBIfam" id="TIGR03647">
    <property type="entry name" value="Na_symport_sm"/>
    <property type="match status" value="1"/>
</dbReference>
<comment type="caution">
    <text evidence="3">The sequence shown here is derived from an EMBL/GenBank/DDBJ whole genome shotgun (WGS) entry which is preliminary data.</text>
</comment>
<keyword evidence="1" id="KW-0472">Membrane</keyword>
<feature type="domain" description="Sodium symporter small subunit" evidence="2">
    <location>
        <begin position="11"/>
        <end position="87"/>
    </location>
</feature>
<evidence type="ECO:0000256" key="1">
    <source>
        <dbReference type="SAM" id="Phobius"/>
    </source>
</evidence>
<evidence type="ECO:0000259" key="2">
    <source>
        <dbReference type="Pfam" id="PF13937"/>
    </source>
</evidence>
<reference evidence="3 4" key="1">
    <citation type="submission" date="2019-03" db="EMBL/GenBank/DDBJ databases">
        <title>Genomic Encyclopedia of Type Strains, Phase IV (KMG-IV): sequencing the most valuable type-strain genomes for metagenomic binning, comparative biology and taxonomic classification.</title>
        <authorList>
            <person name="Goeker M."/>
        </authorList>
    </citation>
    <scope>NUCLEOTIDE SEQUENCE [LARGE SCALE GENOMIC DNA]</scope>
    <source>
        <strain evidence="3 4">DSM 25894</strain>
    </source>
</reference>
<dbReference type="AlphaFoldDB" id="A0A4R3N5V3"/>
<protein>
    <submittedName>
        <fullName evidence="3">Putative solute:sodium symporter small subunit</fullName>
    </submittedName>
</protein>
<sequence length="103" mass="12190">MNVRQELSEKQKEYWKKNLRLIIGLLVIWFLVSLFAGIIMAKPFSNIPFFNLPLSFWFAQQGSIIFFVILIFYYARKMDQLDEQYDVKEVILANKSGTEEDDS</sequence>
<dbReference type="InterPro" id="IPR019886">
    <property type="entry name" value="Na_symporter_ssu"/>
</dbReference>
<accession>A0A4R3N5V3</accession>
<keyword evidence="1" id="KW-1133">Transmembrane helix</keyword>
<dbReference type="RefSeq" id="WP_132371337.1">
    <property type="nucleotide sequence ID" value="NZ_SMAN01000005.1"/>
</dbReference>